<evidence type="ECO:0000256" key="4">
    <source>
        <dbReference type="ARBA" id="ARBA00022763"/>
    </source>
</evidence>
<organism evidence="10 11">
    <name type="scientific">Gulosibacter bifidus</name>
    <dbReference type="NCBI Taxonomy" id="272239"/>
    <lineage>
        <taxon>Bacteria</taxon>
        <taxon>Bacillati</taxon>
        <taxon>Actinomycetota</taxon>
        <taxon>Actinomycetes</taxon>
        <taxon>Micrococcales</taxon>
        <taxon>Microbacteriaceae</taxon>
        <taxon>Gulosibacter</taxon>
    </lineage>
</organism>
<dbReference type="InterPro" id="IPR042242">
    <property type="entry name" value="RecO_C"/>
</dbReference>
<sequence>MPTVDDELVVLRAQQLGEADRIVTCIGKQRGKTRAVVRGVRRTTSKIGARLEPFNVVDVQLFTRAGRNRGLDTVTQVVMVHPFSSAIRQDYVAYAAANVVAEAADQLLESEPAPLQYALIVAALRDLATRAHPADLVLAGYLLRSLALAGWQPTFTDCARCGAAGPHPFLSVALGGAICTECAPAAGSLMPVDIDTMRLCWALLAGNWRVAEATDAPTRSAAMRIVRAYVAFHLEYELRSLALFAQVQRDEATSR</sequence>
<dbReference type="SUPFAM" id="SSF50249">
    <property type="entry name" value="Nucleic acid-binding proteins"/>
    <property type="match status" value="1"/>
</dbReference>
<protein>
    <recommendedName>
        <fullName evidence="3 8">DNA repair protein RecO</fullName>
    </recommendedName>
    <alternativeName>
        <fullName evidence="7 8">Recombination protein O</fullName>
    </alternativeName>
</protein>
<name>A0ABW5RHB1_9MICO</name>
<keyword evidence="5 8" id="KW-0233">DNA recombination</keyword>
<comment type="similarity">
    <text evidence="2 8">Belongs to the RecO family.</text>
</comment>
<dbReference type="Proteomes" id="UP001597453">
    <property type="component" value="Unassembled WGS sequence"/>
</dbReference>
<evidence type="ECO:0000256" key="7">
    <source>
        <dbReference type="ARBA" id="ARBA00033409"/>
    </source>
</evidence>
<dbReference type="PANTHER" id="PTHR33991">
    <property type="entry name" value="DNA REPAIR PROTEIN RECO"/>
    <property type="match status" value="1"/>
</dbReference>
<keyword evidence="6 8" id="KW-0234">DNA repair</keyword>
<evidence type="ECO:0000256" key="2">
    <source>
        <dbReference type="ARBA" id="ARBA00007452"/>
    </source>
</evidence>
<dbReference type="InterPro" id="IPR012340">
    <property type="entry name" value="NA-bd_OB-fold"/>
</dbReference>
<dbReference type="InterPro" id="IPR003717">
    <property type="entry name" value="RecO"/>
</dbReference>
<evidence type="ECO:0000259" key="9">
    <source>
        <dbReference type="Pfam" id="PF11967"/>
    </source>
</evidence>
<dbReference type="PANTHER" id="PTHR33991:SF1">
    <property type="entry name" value="DNA REPAIR PROTEIN RECO"/>
    <property type="match status" value="1"/>
</dbReference>
<dbReference type="Gene3D" id="2.40.50.140">
    <property type="entry name" value="Nucleic acid-binding proteins"/>
    <property type="match status" value="1"/>
</dbReference>
<dbReference type="NCBIfam" id="TIGR00613">
    <property type="entry name" value="reco"/>
    <property type="match status" value="1"/>
</dbReference>
<evidence type="ECO:0000256" key="6">
    <source>
        <dbReference type="ARBA" id="ARBA00023204"/>
    </source>
</evidence>
<dbReference type="Pfam" id="PF11967">
    <property type="entry name" value="RecO_N"/>
    <property type="match status" value="1"/>
</dbReference>
<reference evidence="11" key="1">
    <citation type="journal article" date="2019" name="Int. J. Syst. Evol. Microbiol.">
        <title>The Global Catalogue of Microorganisms (GCM) 10K type strain sequencing project: providing services to taxonomists for standard genome sequencing and annotation.</title>
        <authorList>
            <consortium name="The Broad Institute Genomics Platform"/>
            <consortium name="The Broad Institute Genome Sequencing Center for Infectious Disease"/>
            <person name="Wu L."/>
            <person name="Ma J."/>
        </authorList>
    </citation>
    <scope>NUCLEOTIDE SEQUENCE [LARGE SCALE GENOMIC DNA]</scope>
    <source>
        <strain evidence="11">TISTR 1511</strain>
    </source>
</reference>
<gene>
    <name evidence="8 10" type="primary">recO</name>
    <name evidence="10" type="ORF">ACFSUQ_01650</name>
</gene>
<evidence type="ECO:0000256" key="1">
    <source>
        <dbReference type="ARBA" id="ARBA00003065"/>
    </source>
</evidence>
<evidence type="ECO:0000256" key="5">
    <source>
        <dbReference type="ARBA" id="ARBA00023172"/>
    </source>
</evidence>
<dbReference type="EMBL" id="JBHUNF010000001">
    <property type="protein sequence ID" value="MFD2674010.1"/>
    <property type="molecule type" value="Genomic_DNA"/>
</dbReference>
<evidence type="ECO:0000313" key="11">
    <source>
        <dbReference type="Proteomes" id="UP001597453"/>
    </source>
</evidence>
<proteinExistence type="inferred from homology"/>
<dbReference type="RefSeq" id="WP_066054814.1">
    <property type="nucleotide sequence ID" value="NZ_JBHUNF010000001.1"/>
</dbReference>
<dbReference type="Gene3D" id="1.20.1440.120">
    <property type="entry name" value="Recombination protein O, C-terminal domain"/>
    <property type="match status" value="1"/>
</dbReference>
<dbReference type="InterPro" id="IPR022572">
    <property type="entry name" value="DNA_rep/recomb_RecO_N"/>
</dbReference>
<dbReference type="HAMAP" id="MF_00201">
    <property type="entry name" value="RecO"/>
    <property type="match status" value="1"/>
</dbReference>
<keyword evidence="4 8" id="KW-0227">DNA damage</keyword>
<feature type="domain" description="DNA replication/recombination mediator RecO N-terminal" evidence="9">
    <location>
        <begin position="1"/>
        <end position="83"/>
    </location>
</feature>
<evidence type="ECO:0000256" key="3">
    <source>
        <dbReference type="ARBA" id="ARBA00021310"/>
    </source>
</evidence>
<dbReference type="Pfam" id="PF02565">
    <property type="entry name" value="RecO_C"/>
    <property type="match status" value="1"/>
</dbReference>
<keyword evidence="11" id="KW-1185">Reference proteome</keyword>
<evidence type="ECO:0000256" key="8">
    <source>
        <dbReference type="HAMAP-Rule" id="MF_00201"/>
    </source>
</evidence>
<comment type="function">
    <text evidence="1 8">Involved in DNA repair and RecF pathway recombination.</text>
</comment>
<dbReference type="InterPro" id="IPR037278">
    <property type="entry name" value="ARFGAP/RecO"/>
</dbReference>
<evidence type="ECO:0000313" key="10">
    <source>
        <dbReference type="EMBL" id="MFD2674010.1"/>
    </source>
</evidence>
<dbReference type="SUPFAM" id="SSF57863">
    <property type="entry name" value="ArfGap/RecO-like zinc finger"/>
    <property type="match status" value="1"/>
</dbReference>
<accession>A0ABW5RHB1</accession>
<comment type="caution">
    <text evidence="10">The sequence shown here is derived from an EMBL/GenBank/DDBJ whole genome shotgun (WGS) entry which is preliminary data.</text>
</comment>